<dbReference type="InterPro" id="IPR050545">
    <property type="entry name" value="Mycobact_MmpL"/>
</dbReference>
<dbReference type="Pfam" id="PF03176">
    <property type="entry name" value="MMPL"/>
    <property type="match status" value="1"/>
</dbReference>
<name>A0A848EYS1_STACP</name>
<evidence type="ECO:0000256" key="2">
    <source>
        <dbReference type="ARBA" id="ARBA00010157"/>
    </source>
</evidence>
<dbReference type="InterPro" id="IPR004869">
    <property type="entry name" value="MMPL_dom"/>
</dbReference>
<feature type="non-terminal residue" evidence="8">
    <location>
        <position position="204"/>
    </location>
</feature>
<comment type="subcellular location">
    <subcellularLocation>
        <location evidence="1">Cell membrane</location>
        <topology evidence="1">Multi-pass membrane protein</topology>
    </subcellularLocation>
</comment>
<evidence type="ECO:0000256" key="6">
    <source>
        <dbReference type="ARBA" id="ARBA00023136"/>
    </source>
</evidence>
<keyword evidence="4" id="KW-0812">Transmembrane</keyword>
<evidence type="ECO:0000259" key="7">
    <source>
        <dbReference type="Pfam" id="PF03176"/>
    </source>
</evidence>
<dbReference type="AlphaFoldDB" id="A0A848EYS1"/>
<dbReference type="PANTHER" id="PTHR33406:SF6">
    <property type="entry name" value="MEMBRANE PROTEIN YDGH-RELATED"/>
    <property type="match status" value="1"/>
</dbReference>
<dbReference type="GO" id="GO:0005886">
    <property type="term" value="C:plasma membrane"/>
    <property type="evidence" value="ECO:0007669"/>
    <property type="project" value="UniProtKB-SubCell"/>
</dbReference>
<dbReference type="PANTHER" id="PTHR33406">
    <property type="entry name" value="MEMBRANE PROTEIN MJ1562-RELATED"/>
    <property type="match status" value="1"/>
</dbReference>
<organism evidence="8 9">
    <name type="scientific">Staphylococcus capitis</name>
    <dbReference type="NCBI Taxonomy" id="29388"/>
    <lineage>
        <taxon>Bacteria</taxon>
        <taxon>Bacillati</taxon>
        <taxon>Bacillota</taxon>
        <taxon>Bacilli</taxon>
        <taxon>Bacillales</taxon>
        <taxon>Staphylococcaceae</taxon>
        <taxon>Staphylococcus</taxon>
    </lineage>
</organism>
<feature type="domain" description="Membrane transport protein MMPL" evidence="7">
    <location>
        <begin position="51"/>
        <end position="204"/>
    </location>
</feature>
<evidence type="ECO:0000256" key="4">
    <source>
        <dbReference type="ARBA" id="ARBA00022692"/>
    </source>
</evidence>
<keyword evidence="6" id="KW-0472">Membrane</keyword>
<protein>
    <submittedName>
        <fullName evidence="8">MMPL family transporter</fullName>
    </submittedName>
</protein>
<dbReference type="EMBL" id="JABBLX010000051">
    <property type="protein sequence ID" value="NMK98594.1"/>
    <property type="molecule type" value="Genomic_DNA"/>
</dbReference>
<evidence type="ECO:0000313" key="8">
    <source>
        <dbReference type="EMBL" id="NMK98594.1"/>
    </source>
</evidence>
<reference evidence="8 9" key="1">
    <citation type="submission" date="2020-04" db="EMBL/GenBank/DDBJ databases">
        <title>The Epidemiology and Molecular Characteristics of Linezolid-Resistant Staphylococcus capitis in Huashan Hospital, Shanghai.</title>
        <authorList>
            <person name="Ding L."/>
            <person name="Li P."/>
            <person name="Yang Y."/>
            <person name="Lin D."/>
            <person name="Xu X."/>
        </authorList>
    </citation>
    <scope>NUCLEOTIDE SEQUENCE [LARGE SCALE GENOMIC DNA]</scope>
    <source>
        <strain evidence="8 9">12-86</strain>
    </source>
</reference>
<proteinExistence type="inferred from homology"/>
<evidence type="ECO:0000256" key="5">
    <source>
        <dbReference type="ARBA" id="ARBA00022989"/>
    </source>
</evidence>
<comment type="similarity">
    <text evidence="2">Belongs to the resistance-nodulation-cell division (RND) (TC 2.A.6) family. MmpL subfamily.</text>
</comment>
<accession>A0A848EYS1</accession>
<comment type="caution">
    <text evidence="8">The sequence shown here is derived from an EMBL/GenBank/DDBJ whole genome shotgun (WGS) entry which is preliminary data.</text>
</comment>
<evidence type="ECO:0000313" key="9">
    <source>
        <dbReference type="Proteomes" id="UP000550736"/>
    </source>
</evidence>
<evidence type="ECO:0000256" key="3">
    <source>
        <dbReference type="ARBA" id="ARBA00022475"/>
    </source>
</evidence>
<keyword evidence="3" id="KW-1003">Cell membrane</keyword>
<gene>
    <name evidence="8" type="ORF">HHM13_11040</name>
</gene>
<keyword evidence="5" id="KW-1133">Transmembrane helix</keyword>
<dbReference type="Proteomes" id="UP000550736">
    <property type="component" value="Unassembled WGS sequence"/>
</dbReference>
<sequence>MSANHAHESRAAKIVRRLAVPIVLFWVAIAAVTNATVPQLEVVGEERSAPLNAADAPSTLAMRHIGKVFNEFDSDSSAMVVLEGEKPLGAQAHQFYNTLVQRLNDDHEHVQHVADYWGDPITAGGSQSKDGKAAYVQVYVAGNQGEALSNESVDAVRRIIAETPAPDGIKAYVSGEAPTITDQFEVGNAGAAQVTIITFAVIAV</sequence>
<evidence type="ECO:0000256" key="1">
    <source>
        <dbReference type="ARBA" id="ARBA00004651"/>
    </source>
</evidence>